<protein>
    <submittedName>
        <fullName evidence="2">Uncharacterized protein</fullName>
    </submittedName>
</protein>
<organism evidence="2 3">
    <name type="scientific">Parelaphostrongylus tenuis</name>
    <name type="common">Meningeal worm</name>
    <dbReference type="NCBI Taxonomy" id="148309"/>
    <lineage>
        <taxon>Eukaryota</taxon>
        <taxon>Metazoa</taxon>
        <taxon>Ecdysozoa</taxon>
        <taxon>Nematoda</taxon>
        <taxon>Chromadorea</taxon>
        <taxon>Rhabditida</taxon>
        <taxon>Rhabditina</taxon>
        <taxon>Rhabditomorpha</taxon>
        <taxon>Strongyloidea</taxon>
        <taxon>Metastrongylidae</taxon>
        <taxon>Parelaphostrongylus</taxon>
    </lineage>
</organism>
<evidence type="ECO:0000313" key="3">
    <source>
        <dbReference type="Proteomes" id="UP001196413"/>
    </source>
</evidence>
<keyword evidence="3" id="KW-1185">Reference proteome</keyword>
<dbReference type="EMBL" id="JAHQIW010006995">
    <property type="protein sequence ID" value="KAJ1371536.1"/>
    <property type="molecule type" value="Genomic_DNA"/>
</dbReference>
<feature type="region of interest" description="Disordered" evidence="1">
    <location>
        <begin position="34"/>
        <end position="54"/>
    </location>
</feature>
<accession>A0AAD5R8P7</accession>
<sequence length="77" mass="8566">MATTAKNSSLVFNLVSNDRSQANQCFSTTSAYGESLSNASKDAPKKGSAQDLYESPQDWGQKDYLFKLAYIFHTNNY</sequence>
<gene>
    <name evidence="2" type="ORF">KIN20_033502</name>
</gene>
<dbReference type="Proteomes" id="UP001196413">
    <property type="component" value="Unassembled WGS sequence"/>
</dbReference>
<reference evidence="2" key="1">
    <citation type="submission" date="2021-06" db="EMBL/GenBank/DDBJ databases">
        <title>Parelaphostrongylus tenuis whole genome reference sequence.</title>
        <authorList>
            <person name="Garwood T.J."/>
            <person name="Larsen P.A."/>
            <person name="Fountain-Jones N.M."/>
            <person name="Garbe J.R."/>
            <person name="Macchietto M.G."/>
            <person name="Kania S.A."/>
            <person name="Gerhold R.W."/>
            <person name="Richards J.E."/>
            <person name="Wolf T.M."/>
        </authorList>
    </citation>
    <scope>NUCLEOTIDE SEQUENCE</scope>
    <source>
        <strain evidence="2">MNPRO001-30</strain>
        <tissue evidence="2">Meninges</tissue>
    </source>
</reference>
<comment type="caution">
    <text evidence="2">The sequence shown here is derived from an EMBL/GenBank/DDBJ whole genome shotgun (WGS) entry which is preliminary data.</text>
</comment>
<evidence type="ECO:0000256" key="1">
    <source>
        <dbReference type="SAM" id="MobiDB-lite"/>
    </source>
</evidence>
<proteinExistence type="predicted"/>
<evidence type="ECO:0000313" key="2">
    <source>
        <dbReference type="EMBL" id="KAJ1371536.1"/>
    </source>
</evidence>
<dbReference type="AlphaFoldDB" id="A0AAD5R8P7"/>
<name>A0AAD5R8P7_PARTN</name>